<evidence type="ECO:0000313" key="9">
    <source>
        <dbReference type="Proteomes" id="UP001218246"/>
    </source>
</evidence>
<evidence type="ECO:0000256" key="3">
    <source>
        <dbReference type="ARBA" id="ARBA00018569"/>
    </source>
</evidence>
<dbReference type="Gene3D" id="3.90.25.10">
    <property type="entry name" value="UDP-galactose 4-epimerase, domain 1"/>
    <property type="match status" value="1"/>
</dbReference>
<proteinExistence type="inferred from homology"/>
<dbReference type="EMBL" id="JARULN010000034">
    <property type="protein sequence ID" value="MDG5755563.1"/>
    <property type="molecule type" value="Genomic_DNA"/>
</dbReference>
<organism evidence="8 9">
    <name type="scientific">Ectobacillus antri</name>
    <dbReference type="NCBI Taxonomy" id="2486280"/>
    <lineage>
        <taxon>Bacteria</taxon>
        <taxon>Bacillati</taxon>
        <taxon>Bacillota</taxon>
        <taxon>Bacilli</taxon>
        <taxon>Bacillales</taxon>
        <taxon>Bacillaceae</taxon>
        <taxon>Ectobacillus</taxon>
    </lineage>
</organism>
<keyword evidence="9" id="KW-1185">Reference proteome</keyword>
<feature type="domain" description="NAD-dependent epimerase/dehydratase" evidence="7">
    <location>
        <begin position="2"/>
        <end position="216"/>
    </location>
</feature>
<evidence type="ECO:0000256" key="5">
    <source>
        <dbReference type="ARBA" id="ARBA00031367"/>
    </source>
</evidence>
<dbReference type="SUPFAM" id="SSF51735">
    <property type="entry name" value="NAD(P)-binding Rossmann-fold domains"/>
    <property type="match status" value="1"/>
</dbReference>
<dbReference type="InterPro" id="IPR001509">
    <property type="entry name" value="Epimerase_deHydtase"/>
</dbReference>
<dbReference type="RefSeq" id="WP_278018706.1">
    <property type="nucleotide sequence ID" value="NZ_JARRRY010000034.1"/>
</dbReference>
<comment type="similarity">
    <text evidence="2">Belongs to the NAD(P)-dependent epimerase/dehydratase family.</text>
</comment>
<dbReference type="PANTHER" id="PTHR43725">
    <property type="entry name" value="UDP-GLUCOSE 4-EPIMERASE"/>
    <property type="match status" value="1"/>
</dbReference>
<reference evidence="8 9" key="1">
    <citation type="submission" date="2023-04" db="EMBL/GenBank/DDBJ databases">
        <title>Ectobacillus antri isolated from activated sludge.</title>
        <authorList>
            <person name="Yan P."/>
            <person name="Liu X."/>
        </authorList>
    </citation>
    <scope>NUCLEOTIDE SEQUENCE [LARGE SCALE GENOMIC DNA]</scope>
    <source>
        <strain evidence="8 9">C18H</strain>
    </source>
</reference>
<comment type="pathway">
    <text evidence="1">Carbohydrate metabolism; galactose metabolism.</text>
</comment>
<keyword evidence="4" id="KW-0119">Carbohydrate metabolism</keyword>
<evidence type="ECO:0000259" key="7">
    <source>
        <dbReference type="Pfam" id="PF01370"/>
    </source>
</evidence>
<dbReference type="Proteomes" id="UP001218246">
    <property type="component" value="Unassembled WGS sequence"/>
</dbReference>
<evidence type="ECO:0000256" key="2">
    <source>
        <dbReference type="ARBA" id="ARBA00007637"/>
    </source>
</evidence>
<keyword evidence="4" id="KW-0299">Galactose metabolism</keyword>
<evidence type="ECO:0000256" key="1">
    <source>
        <dbReference type="ARBA" id="ARBA00004947"/>
    </source>
</evidence>
<protein>
    <recommendedName>
        <fullName evidence="3">UDP-glucose 4-epimerase</fullName>
    </recommendedName>
    <alternativeName>
        <fullName evidence="6">Galactowaldenase</fullName>
    </alternativeName>
    <alternativeName>
        <fullName evidence="5">UDP-galactose 4-epimerase</fullName>
    </alternativeName>
</protein>
<dbReference type="Gene3D" id="3.40.50.720">
    <property type="entry name" value="NAD(P)-binding Rossmann-like Domain"/>
    <property type="match status" value="1"/>
</dbReference>
<name>A0ABT6H8H2_9BACI</name>
<comment type="caution">
    <text evidence="8">The sequence shown here is derived from an EMBL/GenBank/DDBJ whole genome shotgun (WGS) entry which is preliminary data.</text>
</comment>
<gene>
    <name evidence="8" type="ORF">P6P90_16855</name>
</gene>
<sequence length="286" mass="32356">MIVVIGGAGYVGSHIVKTCIDRGHRVVVLDNLSTGHRVSVSNRAVFEKGDFGNAHDLDRVFSRYSVDVVIHVATSHPDETKQVRHIPQRMQVLLYKMKEYGIEDLVLSEASYMTGLPAVQQFYQQEQMMIRKLLAVSKLRSITVRACHIAGATEYLGEDHEPEAHLIPRLLKHSLRPNEKLILHPGFEGAYAYVADVAKKHVLCAERLLEGKEPTHHEIYGHTATVSDIVAVCRSFGLRPDISYEKSALQTLPTARAWQSLEEIIYSALRWHMLHPNGYEQNLVYR</sequence>
<accession>A0ABT6H8H2</accession>
<dbReference type="Pfam" id="PF01370">
    <property type="entry name" value="Epimerase"/>
    <property type="match status" value="1"/>
</dbReference>
<dbReference type="PANTHER" id="PTHR43725:SF53">
    <property type="entry name" value="UDP-ARABINOSE 4-EPIMERASE 1"/>
    <property type="match status" value="1"/>
</dbReference>
<dbReference type="InterPro" id="IPR036291">
    <property type="entry name" value="NAD(P)-bd_dom_sf"/>
</dbReference>
<evidence type="ECO:0000313" key="8">
    <source>
        <dbReference type="EMBL" id="MDG5755563.1"/>
    </source>
</evidence>
<evidence type="ECO:0000256" key="6">
    <source>
        <dbReference type="ARBA" id="ARBA00033067"/>
    </source>
</evidence>
<evidence type="ECO:0000256" key="4">
    <source>
        <dbReference type="ARBA" id="ARBA00023144"/>
    </source>
</evidence>